<reference evidence="1 2" key="1">
    <citation type="submission" date="2018-08" db="EMBL/GenBank/DDBJ databases">
        <title>Bacillus chawlae sp. nov., Bacillus glennii sp. nov., and Bacillus saganii sp. nov. Isolated from the Vehicle Assembly Building at Kennedy Space Center where the Viking Spacecraft were Assembled.</title>
        <authorList>
            <person name="Seuylemezian A."/>
            <person name="Vaishampayan P."/>
        </authorList>
    </citation>
    <scope>NUCLEOTIDE SEQUENCE [LARGE SCALE GENOMIC DNA]</scope>
    <source>
        <strain evidence="1 2">V44-8</strain>
    </source>
</reference>
<dbReference type="Proteomes" id="UP000262939">
    <property type="component" value="Unassembled WGS sequence"/>
</dbReference>
<proteinExistence type="predicted"/>
<sequence length="115" mass="13101">MAEVNMKIRPSFQEEECAIVFSFSFNSASGQVGVAVVYTCEEKKPMELTFGDSLCREKIAFVKEFEITEEYRDASMKKMTHFLNILGIKKCIPTTRCVSKFVDGAEYSFEPFPVI</sequence>
<organism evidence="1 2">
    <name type="scientific">Peribacillus glennii</name>
    <dbReference type="NCBI Taxonomy" id="2303991"/>
    <lineage>
        <taxon>Bacteria</taxon>
        <taxon>Bacillati</taxon>
        <taxon>Bacillota</taxon>
        <taxon>Bacilli</taxon>
        <taxon>Bacillales</taxon>
        <taxon>Bacillaceae</taxon>
        <taxon>Peribacillus</taxon>
    </lineage>
</organism>
<name>A0A372L7M1_9BACI</name>
<accession>A0A372L7M1</accession>
<dbReference type="OrthoDB" id="2904385at2"/>
<evidence type="ECO:0000313" key="2">
    <source>
        <dbReference type="Proteomes" id="UP000262939"/>
    </source>
</evidence>
<dbReference type="RefSeq" id="WP_117324390.1">
    <property type="nucleotide sequence ID" value="NZ_QVTD01000022.1"/>
</dbReference>
<comment type="caution">
    <text evidence="1">The sequence shown here is derived from an EMBL/GenBank/DDBJ whole genome shotgun (WGS) entry which is preliminary data.</text>
</comment>
<dbReference type="AlphaFoldDB" id="A0A372L7M1"/>
<protein>
    <submittedName>
        <fullName evidence="1">Uncharacterized protein</fullName>
    </submittedName>
</protein>
<dbReference type="EMBL" id="QVTD01000022">
    <property type="protein sequence ID" value="RFU60753.1"/>
    <property type="molecule type" value="Genomic_DNA"/>
</dbReference>
<keyword evidence="2" id="KW-1185">Reference proteome</keyword>
<evidence type="ECO:0000313" key="1">
    <source>
        <dbReference type="EMBL" id="RFU60753.1"/>
    </source>
</evidence>
<gene>
    <name evidence="1" type="ORF">D0466_20590</name>
</gene>